<evidence type="ECO:0000313" key="2">
    <source>
        <dbReference type="Proteomes" id="UP000194420"/>
    </source>
</evidence>
<reference evidence="2" key="1">
    <citation type="submission" date="2017-04" db="EMBL/GenBank/DDBJ databases">
        <authorList>
            <person name="Varghese N."/>
            <person name="Submissions S."/>
        </authorList>
    </citation>
    <scope>NUCLEOTIDE SEQUENCE [LARGE SCALE GENOMIC DNA]</scope>
</reference>
<organism evidence="1 2">
    <name type="scientific">Altererythrobacter xiamenensis</name>
    <dbReference type="NCBI Taxonomy" id="1316679"/>
    <lineage>
        <taxon>Bacteria</taxon>
        <taxon>Pseudomonadati</taxon>
        <taxon>Pseudomonadota</taxon>
        <taxon>Alphaproteobacteria</taxon>
        <taxon>Sphingomonadales</taxon>
        <taxon>Erythrobacteraceae</taxon>
        <taxon>Altererythrobacter</taxon>
    </lineage>
</organism>
<accession>A0A1Y6ELS2</accession>
<dbReference type="Proteomes" id="UP000194420">
    <property type="component" value="Unassembled WGS sequence"/>
</dbReference>
<dbReference type="EMBL" id="FXWG01000001">
    <property type="protein sequence ID" value="SMQ63575.1"/>
    <property type="molecule type" value="Genomic_DNA"/>
</dbReference>
<protein>
    <submittedName>
        <fullName evidence="1">Uncharacterized protein</fullName>
    </submittedName>
</protein>
<dbReference type="AlphaFoldDB" id="A0A1Y6ELS2"/>
<keyword evidence="2" id="KW-1185">Reference proteome</keyword>
<proteinExistence type="predicted"/>
<sequence>MNFGLIPMPAFEELALGYVPSPASSDRRTTGEPVSFRVVAGLYLLFLLLVSPFPADAPTNHPQSDTSETAMLAEAAFAESAQSSLPPSR</sequence>
<evidence type="ECO:0000313" key="1">
    <source>
        <dbReference type="EMBL" id="SMQ63575.1"/>
    </source>
</evidence>
<name>A0A1Y6ELS2_9SPHN</name>
<gene>
    <name evidence="1" type="ORF">SAMN06297468_0874</name>
</gene>